<name>A0A419T579_9FIRM</name>
<evidence type="ECO:0000313" key="3">
    <source>
        <dbReference type="Proteomes" id="UP000284177"/>
    </source>
</evidence>
<feature type="transmembrane region" description="Helical" evidence="1">
    <location>
        <begin position="7"/>
        <end position="24"/>
    </location>
</feature>
<evidence type="ECO:0000256" key="1">
    <source>
        <dbReference type="SAM" id="Phobius"/>
    </source>
</evidence>
<keyword evidence="1" id="KW-0812">Transmembrane</keyword>
<evidence type="ECO:0000313" key="2">
    <source>
        <dbReference type="EMBL" id="RKD32548.1"/>
    </source>
</evidence>
<proteinExistence type="predicted"/>
<reference evidence="2 3" key="1">
    <citation type="submission" date="2016-08" db="EMBL/GenBank/DDBJ databases">
        <title>Novel Firmicutes and Novel Genomes.</title>
        <authorList>
            <person name="Poppleton D.I."/>
            <person name="Gribaldo S."/>
        </authorList>
    </citation>
    <scope>NUCLEOTIDE SEQUENCE [LARGE SCALE GENOMIC DNA]</scope>
    <source>
        <strain evidence="2 3">CTT3</strain>
    </source>
</reference>
<gene>
    <name evidence="2" type="ORF">BET03_10755</name>
</gene>
<organism evidence="2 3">
    <name type="scientific">Thermohalobacter berrensis</name>
    <dbReference type="NCBI Taxonomy" id="99594"/>
    <lineage>
        <taxon>Bacteria</taxon>
        <taxon>Bacillati</taxon>
        <taxon>Bacillota</taxon>
        <taxon>Tissierellia</taxon>
        <taxon>Tissierellales</taxon>
        <taxon>Thermohalobacteraceae</taxon>
        <taxon>Thermohalobacter</taxon>
    </lineage>
</organism>
<feature type="transmembrane region" description="Helical" evidence="1">
    <location>
        <begin position="30"/>
        <end position="47"/>
    </location>
</feature>
<dbReference type="EMBL" id="MCIB01000010">
    <property type="protein sequence ID" value="RKD32548.1"/>
    <property type="molecule type" value="Genomic_DNA"/>
</dbReference>
<dbReference type="AlphaFoldDB" id="A0A419T579"/>
<protein>
    <submittedName>
        <fullName evidence="2">Uncharacterized protein</fullName>
    </submittedName>
</protein>
<keyword evidence="3" id="KW-1185">Reference proteome</keyword>
<comment type="caution">
    <text evidence="2">The sequence shown here is derived from an EMBL/GenBank/DDBJ whole genome shotgun (WGS) entry which is preliminary data.</text>
</comment>
<dbReference type="OrthoDB" id="1908850at2"/>
<feature type="transmembrane region" description="Helical" evidence="1">
    <location>
        <begin position="89"/>
        <end position="106"/>
    </location>
</feature>
<keyword evidence="1" id="KW-0472">Membrane</keyword>
<sequence>MKHLGTILGTAIAGMFVMSVWGAFVEAHGIGGGWFAGLIIIGTMWYLNHYVGIHNNDGAWVDMALGIGVAGFMRDVFMKGGSAAAESMPTLIVVLLGGVVGGVAAAKLQQYLAQKNAEEEESTETA</sequence>
<dbReference type="InterPro" id="IPR054200">
    <property type="entry name" value="DUF6905"/>
</dbReference>
<dbReference type="Proteomes" id="UP000284177">
    <property type="component" value="Unassembled WGS sequence"/>
</dbReference>
<dbReference type="Pfam" id="PF21846">
    <property type="entry name" value="DUF6905"/>
    <property type="match status" value="1"/>
</dbReference>
<keyword evidence="1" id="KW-1133">Transmembrane helix</keyword>
<dbReference type="RefSeq" id="WP_120168384.1">
    <property type="nucleotide sequence ID" value="NZ_MCIB01000010.1"/>
</dbReference>
<accession>A0A419T579</accession>